<dbReference type="InterPro" id="IPR010854">
    <property type="entry name" value="YdgH/BhsA/McbA-like_dom"/>
</dbReference>
<dbReference type="Proteomes" id="UP000019918">
    <property type="component" value="Unassembled WGS sequence"/>
</dbReference>
<feature type="domain" description="YdgH/BhsA/McbA-like" evidence="3">
    <location>
        <begin position="33"/>
        <end position="84"/>
    </location>
</feature>
<keyword evidence="1 2" id="KW-0732">Signal</keyword>
<gene>
    <name evidence="4" type="ORF">BG55_10830</name>
</gene>
<evidence type="ECO:0000256" key="1">
    <source>
        <dbReference type="ARBA" id="ARBA00022729"/>
    </source>
</evidence>
<protein>
    <recommendedName>
        <fullName evidence="3">YdgH/BhsA/McbA-like domain-containing protein</fullName>
    </recommendedName>
</protein>
<proteinExistence type="predicted"/>
<sequence>MKNVTAVMMVLTSLLAVNSALAAEMDNSIAGKQKIGVVSAENAYSLDGLTSKLSHKARAQGATAIKVIAAGGDNKLHGVAEIYK</sequence>
<dbReference type="SUPFAM" id="SSF159871">
    <property type="entry name" value="YdgH-like"/>
    <property type="match status" value="1"/>
</dbReference>
<evidence type="ECO:0000259" key="3">
    <source>
        <dbReference type="Pfam" id="PF07338"/>
    </source>
</evidence>
<name>A0A014M1C5_9GAMM</name>
<feature type="chain" id="PRO_5001471964" description="YdgH/BhsA/McbA-like domain-containing protein" evidence="2">
    <location>
        <begin position="23"/>
        <end position="84"/>
    </location>
</feature>
<evidence type="ECO:0000313" key="5">
    <source>
        <dbReference type="Proteomes" id="UP000019918"/>
    </source>
</evidence>
<dbReference type="Pfam" id="PF07338">
    <property type="entry name" value="YdgH_BhsA-like"/>
    <property type="match status" value="1"/>
</dbReference>
<dbReference type="InterPro" id="IPR036275">
    <property type="entry name" value="YdgH-like_sf"/>
</dbReference>
<dbReference type="OrthoDB" id="6638089at2"/>
<feature type="signal peptide" evidence="2">
    <location>
        <begin position="1"/>
        <end position="22"/>
    </location>
</feature>
<evidence type="ECO:0000256" key="2">
    <source>
        <dbReference type="SAM" id="SignalP"/>
    </source>
</evidence>
<dbReference type="InterPro" id="IPR025543">
    <property type="entry name" value="Dodecin-like"/>
</dbReference>
<accession>A0A014M1C5</accession>
<dbReference type="Gene3D" id="3.30.1660.10">
    <property type="entry name" value="Flavin-binding protein dodecin"/>
    <property type="match status" value="1"/>
</dbReference>
<dbReference type="RefSeq" id="WP_034937134.1">
    <property type="nucleotide sequence ID" value="NZ_JFHN01000045.1"/>
</dbReference>
<organism evidence="4 5">
    <name type="scientific">Erwinia mallotivora</name>
    <dbReference type="NCBI Taxonomy" id="69222"/>
    <lineage>
        <taxon>Bacteria</taxon>
        <taxon>Pseudomonadati</taxon>
        <taxon>Pseudomonadota</taxon>
        <taxon>Gammaproteobacteria</taxon>
        <taxon>Enterobacterales</taxon>
        <taxon>Erwiniaceae</taxon>
        <taxon>Erwinia</taxon>
    </lineage>
</organism>
<comment type="caution">
    <text evidence="4">The sequence shown here is derived from an EMBL/GenBank/DDBJ whole genome shotgun (WGS) entry which is preliminary data.</text>
</comment>
<dbReference type="EMBL" id="JFHN01000045">
    <property type="protein sequence ID" value="EXU75636.1"/>
    <property type="molecule type" value="Genomic_DNA"/>
</dbReference>
<dbReference type="PATRIC" id="fig|69222.5.peg.2249"/>
<keyword evidence="5" id="KW-1185">Reference proteome</keyword>
<dbReference type="STRING" id="69222.BG55_10830"/>
<dbReference type="AlphaFoldDB" id="A0A014M1C5"/>
<evidence type="ECO:0000313" key="4">
    <source>
        <dbReference type="EMBL" id="EXU75636.1"/>
    </source>
</evidence>
<reference evidence="4 5" key="1">
    <citation type="submission" date="2014-02" db="EMBL/GenBank/DDBJ databases">
        <title>Draft genome of Erwinia mallotivora strain BT-MARDI, a papaya dieback pathogen.</title>
        <authorList>
            <person name="Redzuan R."/>
            <person name="Abu Bakar N."/>
            <person name="Badrun R."/>
            <person name="Mohd Raih M.F."/>
            <person name="Rozano L."/>
            <person name="Mat Amin N."/>
        </authorList>
    </citation>
    <scope>NUCLEOTIDE SEQUENCE [LARGE SCALE GENOMIC DNA]</scope>
    <source>
        <strain evidence="4 5">BT-MARDI</strain>
    </source>
</reference>